<evidence type="ECO:0000313" key="1">
    <source>
        <dbReference type="EMBL" id="CAL55323.1"/>
    </source>
</evidence>
<dbReference type="RefSeq" id="XP_003081154.1">
    <property type="nucleotide sequence ID" value="XM_003081106.1"/>
</dbReference>
<name>Q011V7_OSTTA</name>
<dbReference type="EMBL" id="CAID01000009">
    <property type="protein sequence ID" value="CAL55323.1"/>
    <property type="molecule type" value="Genomic_DNA"/>
</dbReference>
<dbReference type="AlphaFoldDB" id="Q011V7"/>
<evidence type="ECO:0000313" key="3">
    <source>
        <dbReference type="Proteomes" id="UP000009170"/>
    </source>
</evidence>
<reference evidence="1 3" key="1">
    <citation type="journal article" date="2006" name="Proc. Natl. Acad. Sci. U.S.A.">
        <title>Genome analysis of the smallest free-living eukaryote Ostreococcus tauri unveils many unique features.</title>
        <authorList>
            <person name="Derelle E."/>
            <person name="Ferraz C."/>
            <person name="Rombauts S."/>
            <person name="Rouze P."/>
            <person name="Worden A.Z."/>
            <person name="Robbens S."/>
            <person name="Partensky F."/>
            <person name="Degroeve S."/>
            <person name="Echeynie S."/>
            <person name="Cooke R."/>
            <person name="Saeys Y."/>
            <person name="Wuyts J."/>
            <person name="Jabbari K."/>
            <person name="Bowler C."/>
            <person name="Panaud O."/>
            <person name="Piegu B."/>
            <person name="Ball S.G."/>
            <person name="Ral J.-P."/>
            <person name="Bouget F.-Y."/>
            <person name="Piganeau G."/>
            <person name="De Baets B."/>
            <person name="Picard A."/>
            <person name="Delseny M."/>
            <person name="Demaille J."/>
            <person name="Van de Peer Y."/>
            <person name="Moreau H."/>
        </authorList>
    </citation>
    <scope>NUCLEOTIDE SEQUENCE [LARGE SCALE GENOMIC DNA]</scope>
    <source>
        <strain evidence="1 3">OTTH0595</strain>
    </source>
</reference>
<dbReference type="GeneID" id="9831732"/>
<dbReference type="PANTHER" id="PTHR16231">
    <property type="entry name" value="COMM DOMAIN-CONTAINING PROTEIN 4-8 FAMILY MEMBER"/>
    <property type="match status" value="1"/>
</dbReference>
<dbReference type="Proteomes" id="UP000195557">
    <property type="component" value="Unassembled WGS sequence"/>
</dbReference>
<dbReference type="OrthoDB" id="566628at2759"/>
<accession>A0A454Y032</accession>
<dbReference type="PANTHER" id="PTHR16231:SF4">
    <property type="entry name" value="COMM DOMAIN-CONTAINING PROTEIN 4"/>
    <property type="match status" value="1"/>
</dbReference>
<evidence type="ECO:0000313" key="2">
    <source>
        <dbReference type="EMBL" id="OUS48974.1"/>
    </source>
</evidence>
<dbReference type="InterPro" id="IPR047155">
    <property type="entry name" value="COMMD4/6/7/8"/>
</dbReference>
<protein>
    <submittedName>
        <fullName evidence="1 2">HCaRG</fullName>
    </submittedName>
</protein>
<reference evidence="1" key="2">
    <citation type="journal article" date="2014" name="BMC Genomics">
        <title>An improved genome of the model marine alga Ostreococcus tauri unfolds by assessing Illumina de novo assemblies.</title>
        <authorList>
            <person name="Blanc-Mathieu R."/>
            <person name="Verhelst B."/>
            <person name="Derelle E."/>
            <person name="Rombauts S."/>
            <person name="Bouget F.Y."/>
            <person name="Carre I."/>
            <person name="Chateau A."/>
            <person name="Eyre-Walker A."/>
            <person name="Grimsley N."/>
            <person name="Moreau H."/>
            <person name="Piegu B."/>
            <person name="Rivals E."/>
            <person name="Schackwitz W."/>
            <person name="Van de Peer Y."/>
            <person name="Piganeau G."/>
        </authorList>
    </citation>
    <scope>NUCLEOTIDE SEQUENCE</scope>
    <source>
        <strain evidence="1">RCC4221</strain>
    </source>
</reference>
<sequence length="214" mass="23491">MRFKIFGDADAPDWVLAEMFAVSRLSSVRVRALCTRLVDGACVVSDDASIENQSSNDVAPFALDPDRLRAFVDASNASSDVEASTAALAHVITEATRHDADERTVALELERLGLPREHAEAVARPYGKNRERLRASARRRVLRVNALMGEGVRWGVTFGSGSAEDAPSERLGVRLTLHTREEGVFDVDVSEEKFRVLLGELKAVKALMDADDRQ</sequence>
<gene>
    <name evidence="2" type="ORF">BE221DRAFT_17354</name>
    <name evidence="1" type="ORF">OT_ostta09g01670</name>
</gene>
<dbReference type="EMBL" id="KZ155772">
    <property type="protein sequence ID" value="OUS48974.1"/>
    <property type="molecule type" value="Genomic_DNA"/>
</dbReference>
<dbReference type="Pfam" id="PF21672">
    <property type="entry name" value="COMM_HN"/>
    <property type="match status" value="1"/>
</dbReference>
<reference evidence="2" key="3">
    <citation type="submission" date="2017-04" db="EMBL/GenBank/DDBJ databases">
        <title>Population genomics of picophytoplankton unveils novel chromosome hypervariability.</title>
        <authorList>
            <consortium name="DOE Joint Genome Institute"/>
            <person name="Blanc-Mathieu R."/>
            <person name="Krasovec M."/>
            <person name="Hebrard M."/>
            <person name="Yau S."/>
            <person name="Desgranges E."/>
            <person name="Martin J."/>
            <person name="Schackwitz W."/>
            <person name="Kuo A."/>
            <person name="Salin G."/>
            <person name="Donnadieu C."/>
            <person name="Desdevises Y."/>
            <person name="Sanchez-Ferandin S."/>
            <person name="Moreau H."/>
            <person name="Rivals E."/>
            <person name="Grigoriev I.V."/>
            <person name="Grimsley N."/>
            <person name="Eyre-Walker A."/>
            <person name="Piganeau G."/>
        </authorList>
    </citation>
    <scope>NUCLEOTIDE SEQUENCE [LARGE SCALE GENOMIC DNA]</scope>
    <source>
        <strain evidence="2">RCC 1115</strain>
    </source>
</reference>
<organism evidence="1 3">
    <name type="scientific">Ostreococcus tauri</name>
    <name type="common">Marine green alga</name>
    <dbReference type="NCBI Taxonomy" id="70448"/>
    <lineage>
        <taxon>Eukaryota</taxon>
        <taxon>Viridiplantae</taxon>
        <taxon>Chlorophyta</taxon>
        <taxon>Mamiellophyceae</taxon>
        <taxon>Mamiellales</taxon>
        <taxon>Bathycoccaceae</taxon>
        <taxon>Ostreococcus</taxon>
    </lineage>
</organism>
<dbReference type="Proteomes" id="UP000009170">
    <property type="component" value="Unassembled WGS sequence"/>
</dbReference>
<accession>A0A1Y5ILC7</accession>
<dbReference type="STRING" id="70448.Q011V7"/>
<dbReference type="KEGG" id="ota:OT_ostta09g01670"/>
<accession>Q011V7</accession>
<dbReference type="OMA" id="RDCPDWL"/>
<dbReference type="InParanoid" id="Q011V7"/>
<proteinExistence type="predicted"/>
<keyword evidence="3" id="KW-1185">Reference proteome</keyword>